<feature type="non-terminal residue" evidence="2">
    <location>
        <position position="1"/>
    </location>
</feature>
<evidence type="ECO:0000313" key="2">
    <source>
        <dbReference type="EMBL" id="GAH72663.1"/>
    </source>
</evidence>
<protein>
    <submittedName>
        <fullName evidence="2">Uncharacterized protein</fullName>
    </submittedName>
</protein>
<evidence type="ECO:0000256" key="1">
    <source>
        <dbReference type="SAM" id="Coils"/>
    </source>
</evidence>
<accession>X1JS86</accession>
<gene>
    <name evidence="2" type="ORF">S03H2_49468</name>
</gene>
<sequence>DGKREAEAEMERLREDNEFLNARVRQLTDFDYAVEREHLTKEIREAQKRTHEAEADNRRLQERGRELGKALYAHRADLHCYSSRPCPTCRNSAEVLGIADKVPYCCSREETDTKARESIQHKEGE</sequence>
<dbReference type="EMBL" id="BARU01031259">
    <property type="protein sequence ID" value="GAH72663.1"/>
    <property type="molecule type" value="Genomic_DNA"/>
</dbReference>
<dbReference type="AlphaFoldDB" id="X1JS86"/>
<proteinExistence type="predicted"/>
<feature type="coiled-coil region" evidence="1">
    <location>
        <begin position="3"/>
        <end position="63"/>
    </location>
</feature>
<name>X1JS86_9ZZZZ</name>
<organism evidence="2">
    <name type="scientific">marine sediment metagenome</name>
    <dbReference type="NCBI Taxonomy" id="412755"/>
    <lineage>
        <taxon>unclassified sequences</taxon>
        <taxon>metagenomes</taxon>
        <taxon>ecological metagenomes</taxon>
    </lineage>
</organism>
<reference evidence="2" key="1">
    <citation type="journal article" date="2014" name="Front. Microbiol.">
        <title>High frequency of phylogenetically diverse reductive dehalogenase-homologous genes in deep subseafloor sedimentary metagenomes.</title>
        <authorList>
            <person name="Kawai M."/>
            <person name="Futagami T."/>
            <person name="Toyoda A."/>
            <person name="Takaki Y."/>
            <person name="Nishi S."/>
            <person name="Hori S."/>
            <person name="Arai W."/>
            <person name="Tsubouchi T."/>
            <person name="Morono Y."/>
            <person name="Uchiyama I."/>
            <person name="Ito T."/>
            <person name="Fujiyama A."/>
            <person name="Inagaki F."/>
            <person name="Takami H."/>
        </authorList>
    </citation>
    <scope>NUCLEOTIDE SEQUENCE</scope>
    <source>
        <strain evidence="2">Expedition CK06-06</strain>
    </source>
</reference>
<comment type="caution">
    <text evidence="2">The sequence shown here is derived from an EMBL/GenBank/DDBJ whole genome shotgun (WGS) entry which is preliminary data.</text>
</comment>
<keyword evidence="1" id="KW-0175">Coiled coil</keyword>